<evidence type="ECO:0000256" key="5">
    <source>
        <dbReference type="ARBA" id="ARBA00022691"/>
    </source>
</evidence>
<sequence length="329" mass="35646">MTSGAKSAPASLTETSESPVAASHITVMLHEAVDALNVQSDGIYVDGTFGRGGHSRRILSKLGSQGRLIGLDRDLAAVAHGRTIADARFSMVHAHFSSMAAVLDEMGVRAVDGILLDLGISSPQIDEGVRGFSFRFDGPLDMRMDQSRGKTAAEWLATLTEKQLVEVIRDYGEERFAKQVARAIVKEREDGHAITTTGQLAKVVAGAIPKIEPGQNPATRTFQALRIFVNQELEELSLVLPDCLKLLRPQGRLAVISFHSLEDRIVKRFIQSEVDRDNLPAGLPVRASELPQPRMQAIGRASKPSAAEVAANVRSRSAVLRVAERTTVQ</sequence>
<dbReference type="SUPFAM" id="SSF53335">
    <property type="entry name" value="S-adenosyl-L-methionine-dependent methyltransferases"/>
    <property type="match status" value="1"/>
</dbReference>
<dbReference type="GO" id="GO:0005737">
    <property type="term" value="C:cytoplasm"/>
    <property type="evidence" value="ECO:0007669"/>
    <property type="project" value="UniProtKB-SubCell"/>
</dbReference>
<dbReference type="RefSeq" id="WP_140004277.1">
    <property type="nucleotide sequence ID" value="NZ_CP040946.1"/>
</dbReference>
<comment type="subcellular location">
    <subcellularLocation>
        <location evidence="6">Cytoplasm</location>
    </subcellularLocation>
</comment>
<keyword evidence="5 6" id="KW-0949">S-adenosyl-L-methionine</keyword>
<dbReference type="EC" id="2.1.1.199" evidence="6"/>
<evidence type="ECO:0000313" key="7">
    <source>
        <dbReference type="EMBL" id="QDC44948.1"/>
    </source>
</evidence>
<feature type="binding site" evidence="6">
    <location>
        <begin position="52"/>
        <end position="54"/>
    </location>
    <ligand>
        <name>S-adenosyl-L-methionine</name>
        <dbReference type="ChEBI" id="CHEBI:59789"/>
    </ligand>
</feature>
<feature type="binding site" evidence="6">
    <location>
        <position position="96"/>
    </location>
    <ligand>
        <name>S-adenosyl-L-methionine</name>
        <dbReference type="ChEBI" id="CHEBI:59789"/>
    </ligand>
</feature>
<keyword evidence="6" id="KW-0963">Cytoplasm</keyword>
<evidence type="ECO:0000256" key="4">
    <source>
        <dbReference type="ARBA" id="ARBA00022679"/>
    </source>
</evidence>
<dbReference type="InterPro" id="IPR002903">
    <property type="entry name" value="RsmH"/>
</dbReference>
<dbReference type="HAMAP" id="MF_01007">
    <property type="entry name" value="16SrRNA_methyltr_H"/>
    <property type="match status" value="1"/>
</dbReference>
<dbReference type="InterPro" id="IPR023397">
    <property type="entry name" value="SAM-dep_MeTrfase_MraW_recog"/>
</dbReference>
<evidence type="ECO:0000256" key="1">
    <source>
        <dbReference type="ARBA" id="ARBA00010396"/>
    </source>
</evidence>
<keyword evidence="3 6" id="KW-0489">Methyltransferase</keyword>
<accession>A0A5B8CUF4</accession>
<comment type="similarity">
    <text evidence="1 6">Belongs to the methyltransferase superfamily. RsmH family.</text>
</comment>
<dbReference type="PANTHER" id="PTHR11265:SF0">
    <property type="entry name" value="12S RRNA N4-METHYLCYTIDINE METHYLTRANSFERASE"/>
    <property type="match status" value="1"/>
</dbReference>
<feature type="binding site" evidence="6">
    <location>
        <position position="117"/>
    </location>
    <ligand>
        <name>S-adenosyl-L-methionine</name>
        <dbReference type="ChEBI" id="CHEBI:59789"/>
    </ligand>
</feature>
<dbReference type="Pfam" id="PF01795">
    <property type="entry name" value="Methyltransf_5"/>
    <property type="match status" value="1"/>
</dbReference>
<protein>
    <recommendedName>
        <fullName evidence="6">Ribosomal RNA small subunit methyltransferase H</fullName>
        <ecNumber evidence="6">2.1.1.199</ecNumber>
    </recommendedName>
    <alternativeName>
        <fullName evidence="6">16S rRNA m(4)C1402 methyltransferase</fullName>
    </alternativeName>
    <alternativeName>
        <fullName evidence="6">rRNA (cytosine-N(4)-)-methyltransferase RsmH</fullName>
    </alternativeName>
</protein>
<dbReference type="NCBIfam" id="TIGR00006">
    <property type="entry name" value="16S rRNA (cytosine(1402)-N(4))-methyltransferase RsmH"/>
    <property type="match status" value="1"/>
</dbReference>
<dbReference type="InterPro" id="IPR029063">
    <property type="entry name" value="SAM-dependent_MTases_sf"/>
</dbReference>
<dbReference type="KEGG" id="mmec:FIU01_10715"/>
<evidence type="ECO:0000313" key="8">
    <source>
        <dbReference type="Proteomes" id="UP000311008"/>
    </source>
</evidence>
<dbReference type="AlphaFoldDB" id="A0A5B8CUF4"/>
<gene>
    <name evidence="6 7" type="primary">rsmH</name>
    <name evidence="7" type="ORF">FIU01_10715</name>
</gene>
<evidence type="ECO:0000256" key="6">
    <source>
        <dbReference type="HAMAP-Rule" id="MF_01007"/>
    </source>
</evidence>
<evidence type="ECO:0000256" key="3">
    <source>
        <dbReference type="ARBA" id="ARBA00022603"/>
    </source>
</evidence>
<keyword evidence="8" id="KW-1185">Reference proteome</keyword>
<comment type="function">
    <text evidence="6">Specifically methylates the N4 position of cytidine in position 1402 (C1402) of 16S rRNA.</text>
</comment>
<dbReference type="Gene3D" id="3.40.50.150">
    <property type="entry name" value="Vaccinia Virus protein VP39"/>
    <property type="match status" value="1"/>
</dbReference>
<dbReference type="OrthoDB" id="9806637at2"/>
<proteinExistence type="inferred from homology"/>
<dbReference type="GO" id="GO:0070475">
    <property type="term" value="P:rRNA base methylation"/>
    <property type="evidence" value="ECO:0007669"/>
    <property type="project" value="UniProtKB-UniRule"/>
</dbReference>
<dbReference type="Gene3D" id="1.10.150.170">
    <property type="entry name" value="Putative methyltransferase TM0872, insert domain"/>
    <property type="match status" value="1"/>
</dbReference>
<dbReference type="PANTHER" id="PTHR11265">
    <property type="entry name" value="S-ADENOSYL-METHYLTRANSFERASE MRAW"/>
    <property type="match status" value="1"/>
</dbReference>
<feature type="binding site" evidence="6">
    <location>
        <position position="72"/>
    </location>
    <ligand>
        <name>S-adenosyl-L-methionine</name>
        <dbReference type="ChEBI" id="CHEBI:59789"/>
    </ligand>
</feature>
<dbReference type="EMBL" id="CP040946">
    <property type="protein sequence ID" value="QDC44948.1"/>
    <property type="molecule type" value="Genomic_DNA"/>
</dbReference>
<dbReference type="GO" id="GO:0071424">
    <property type="term" value="F:rRNA (cytosine-N4-)-methyltransferase activity"/>
    <property type="evidence" value="ECO:0007669"/>
    <property type="project" value="UniProtKB-UniRule"/>
</dbReference>
<dbReference type="Proteomes" id="UP000311008">
    <property type="component" value="Chromosome"/>
</dbReference>
<dbReference type="PIRSF" id="PIRSF004486">
    <property type="entry name" value="MraW"/>
    <property type="match status" value="1"/>
</dbReference>
<dbReference type="FunFam" id="1.10.150.170:FF:000003">
    <property type="entry name" value="Ribosomal RNA small subunit methyltransferase H"/>
    <property type="match status" value="1"/>
</dbReference>
<keyword evidence="2 6" id="KW-0698">rRNA processing</keyword>
<name>A0A5B8CUF4_9PROT</name>
<comment type="catalytic activity">
    <reaction evidence="6">
        <text>cytidine(1402) in 16S rRNA + S-adenosyl-L-methionine = N(4)-methylcytidine(1402) in 16S rRNA + S-adenosyl-L-homocysteine + H(+)</text>
        <dbReference type="Rhea" id="RHEA:42928"/>
        <dbReference type="Rhea" id="RHEA-COMP:10286"/>
        <dbReference type="Rhea" id="RHEA-COMP:10287"/>
        <dbReference type="ChEBI" id="CHEBI:15378"/>
        <dbReference type="ChEBI" id="CHEBI:57856"/>
        <dbReference type="ChEBI" id="CHEBI:59789"/>
        <dbReference type="ChEBI" id="CHEBI:74506"/>
        <dbReference type="ChEBI" id="CHEBI:82748"/>
        <dbReference type="EC" id="2.1.1.199"/>
    </reaction>
</comment>
<evidence type="ECO:0000256" key="2">
    <source>
        <dbReference type="ARBA" id="ARBA00022552"/>
    </source>
</evidence>
<organism evidence="7 8">
    <name type="scientific">Methylophilus medardicus</name>
    <dbReference type="NCBI Taxonomy" id="2588534"/>
    <lineage>
        <taxon>Bacteria</taxon>
        <taxon>Pseudomonadati</taxon>
        <taxon>Pseudomonadota</taxon>
        <taxon>Betaproteobacteria</taxon>
        <taxon>Nitrosomonadales</taxon>
        <taxon>Methylophilaceae</taxon>
        <taxon>Methylophilus</taxon>
    </lineage>
</organism>
<keyword evidence="4 6" id="KW-0808">Transferase</keyword>
<dbReference type="SUPFAM" id="SSF81799">
    <property type="entry name" value="Putative methyltransferase TM0872, insert domain"/>
    <property type="match status" value="1"/>
</dbReference>
<reference evidence="8" key="1">
    <citation type="journal article" date="2019" name="ISME J.">
        <title>Evolution in action: habitat transition from sediment to the pelagial leads to genome streamlining in Methylophilaceae.</title>
        <authorList>
            <person name="Salcher M."/>
            <person name="Schaefle D."/>
            <person name="Kaspar M."/>
            <person name="Neuenschwander S.M."/>
            <person name="Ghai R."/>
        </authorList>
    </citation>
    <scope>NUCLEOTIDE SEQUENCE [LARGE SCALE GENOMIC DNA]</scope>
    <source>
        <strain evidence="8">MMS-M-51</strain>
    </source>
</reference>
<feature type="binding site" evidence="6">
    <location>
        <position position="124"/>
    </location>
    <ligand>
        <name>S-adenosyl-L-methionine</name>
        <dbReference type="ChEBI" id="CHEBI:59789"/>
    </ligand>
</feature>